<evidence type="ECO:0000256" key="1">
    <source>
        <dbReference type="ARBA" id="ARBA00023015"/>
    </source>
</evidence>
<dbReference type="InterPro" id="IPR016032">
    <property type="entry name" value="Sig_transdc_resp-reg_C-effctor"/>
</dbReference>
<feature type="region of interest" description="Disordered" evidence="4">
    <location>
        <begin position="86"/>
        <end position="109"/>
    </location>
</feature>
<evidence type="ECO:0000256" key="3">
    <source>
        <dbReference type="ARBA" id="ARBA00023163"/>
    </source>
</evidence>
<evidence type="ECO:0000256" key="2">
    <source>
        <dbReference type="ARBA" id="ARBA00023125"/>
    </source>
</evidence>
<evidence type="ECO:0000313" key="7">
    <source>
        <dbReference type="Proteomes" id="UP000249304"/>
    </source>
</evidence>
<dbReference type="RefSeq" id="WP_146616074.1">
    <property type="nucleotide sequence ID" value="NZ_POUD01000652.1"/>
</dbReference>
<reference evidence="6 7" key="1">
    <citation type="submission" date="2018-01" db="EMBL/GenBank/DDBJ databases">
        <title>Draft genome sequence of Nonomuraea sp. KC333.</title>
        <authorList>
            <person name="Sahin N."/>
            <person name="Saygin H."/>
            <person name="Ay H."/>
        </authorList>
    </citation>
    <scope>NUCLEOTIDE SEQUENCE [LARGE SCALE GENOMIC DNA]</scope>
    <source>
        <strain evidence="6 7">KC333</strain>
    </source>
</reference>
<gene>
    <name evidence="6" type="ORF">C1J01_48480</name>
</gene>
<feature type="region of interest" description="Disordered" evidence="4">
    <location>
        <begin position="1"/>
        <end position="32"/>
    </location>
</feature>
<dbReference type="Pfam" id="PF00196">
    <property type="entry name" value="GerE"/>
    <property type="match status" value="1"/>
</dbReference>
<accession>A0A2W2E2I6</accession>
<dbReference type="PANTHER" id="PTHR44688">
    <property type="entry name" value="DNA-BINDING TRANSCRIPTIONAL ACTIVATOR DEVR_DOSR"/>
    <property type="match status" value="1"/>
</dbReference>
<dbReference type="PRINTS" id="PR00038">
    <property type="entry name" value="HTHLUXR"/>
</dbReference>
<evidence type="ECO:0000259" key="5">
    <source>
        <dbReference type="PROSITE" id="PS50043"/>
    </source>
</evidence>
<dbReference type="SMART" id="SM00421">
    <property type="entry name" value="HTH_LUXR"/>
    <property type="match status" value="1"/>
</dbReference>
<name>A0A2W2E2I6_9ACTN</name>
<keyword evidence="7" id="KW-1185">Reference proteome</keyword>
<dbReference type="PANTHER" id="PTHR44688:SF16">
    <property type="entry name" value="DNA-BINDING TRANSCRIPTIONAL ACTIVATOR DEVR_DOSR"/>
    <property type="match status" value="1"/>
</dbReference>
<dbReference type="CDD" id="cd06170">
    <property type="entry name" value="LuxR_C_like"/>
    <property type="match status" value="1"/>
</dbReference>
<sequence length="109" mass="11705">GMGREEAVAYALRESRAAPDGGRSGSDGPLTRREAQIARLVAQGMTNKEIAASLVIAQRTAEGHIEHILTKLGFNSRAQIAVWVGQRNREAEGSEERQAGGRSPDEEPP</sequence>
<comment type="caution">
    <text evidence="6">The sequence shown here is derived from an EMBL/GenBank/DDBJ whole genome shotgun (WGS) entry which is preliminary data.</text>
</comment>
<feature type="compositionally biased region" description="Basic and acidic residues" evidence="4">
    <location>
        <begin position="1"/>
        <end position="17"/>
    </location>
</feature>
<evidence type="ECO:0000256" key="4">
    <source>
        <dbReference type="SAM" id="MobiDB-lite"/>
    </source>
</evidence>
<dbReference type="InterPro" id="IPR036388">
    <property type="entry name" value="WH-like_DNA-bd_sf"/>
</dbReference>
<proteinExistence type="predicted"/>
<feature type="compositionally biased region" description="Basic and acidic residues" evidence="4">
    <location>
        <begin position="87"/>
        <end position="109"/>
    </location>
</feature>
<organism evidence="6 7">
    <name type="scientific">Nonomuraea aridisoli</name>
    <dbReference type="NCBI Taxonomy" id="2070368"/>
    <lineage>
        <taxon>Bacteria</taxon>
        <taxon>Bacillati</taxon>
        <taxon>Actinomycetota</taxon>
        <taxon>Actinomycetes</taxon>
        <taxon>Streptosporangiales</taxon>
        <taxon>Streptosporangiaceae</taxon>
        <taxon>Nonomuraea</taxon>
    </lineage>
</organism>
<protein>
    <recommendedName>
        <fullName evidence="5">HTH luxR-type domain-containing protein</fullName>
    </recommendedName>
</protein>
<dbReference type="AlphaFoldDB" id="A0A2W2E2I6"/>
<dbReference type="PROSITE" id="PS50043">
    <property type="entry name" value="HTH_LUXR_2"/>
    <property type="match status" value="1"/>
</dbReference>
<feature type="non-terminal residue" evidence="6">
    <location>
        <position position="1"/>
    </location>
</feature>
<evidence type="ECO:0000313" key="6">
    <source>
        <dbReference type="EMBL" id="PZF99163.1"/>
    </source>
</evidence>
<keyword evidence="3" id="KW-0804">Transcription</keyword>
<dbReference type="OrthoDB" id="27092at2"/>
<dbReference type="SUPFAM" id="SSF46894">
    <property type="entry name" value="C-terminal effector domain of the bipartite response regulators"/>
    <property type="match status" value="1"/>
</dbReference>
<keyword evidence="2" id="KW-0238">DNA-binding</keyword>
<keyword evidence="1" id="KW-0805">Transcription regulation</keyword>
<dbReference type="EMBL" id="POUD01000652">
    <property type="protein sequence ID" value="PZF99163.1"/>
    <property type="molecule type" value="Genomic_DNA"/>
</dbReference>
<dbReference type="GO" id="GO:0003677">
    <property type="term" value="F:DNA binding"/>
    <property type="evidence" value="ECO:0007669"/>
    <property type="project" value="UniProtKB-KW"/>
</dbReference>
<dbReference type="Proteomes" id="UP000249304">
    <property type="component" value="Unassembled WGS sequence"/>
</dbReference>
<feature type="domain" description="HTH luxR-type" evidence="5">
    <location>
        <begin position="23"/>
        <end position="88"/>
    </location>
</feature>
<dbReference type="InterPro" id="IPR000792">
    <property type="entry name" value="Tscrpt_reg_LuxR_C"/>
</dbReference>
<dbReference type="GO" id="GO:0006355">
    <property type="term" value="P:regulation of DNA-templated transcription"/>
    <property type="evidence" value="ECO:0007669"/>
    <property type="project" value="InterPro"/>
</dbReference>
<dbReference type="Gene3D" id="1.10.10.10">
    <property type="entry name" value="Winged helix-like DNA-binding domain superfamily/Winged helix DNA-binding domain"/>
    <property type="match status" value="1"/>
</dbReference>